<reference evidence="1" key="1">
    <citation type="journal article" date="2015" name="Nature">
        <title>Complex archaea that bridge the gap between prokaryotes and eukaryotes.</title>
        <authorList>
            <person name="Spang A."/>
            <person name="Saw J.H."/>
            <person name="Jorgensen S.L."/>
            <person name="Zaremba-Niedzwiedzka K."/>
            <person name="Martijn J."/>
            <person name="Lind A.E."/>
            <person name="van Eijk R."/>
            <person name="Schleper C."/>
            <person name="Guy L."/>
            <person name="Ettema T.J."/>
        </authorList>
    </citation>
    <scope>NUCLEOTIDE SEQUENCE</scope>
</reference>
<accession>A0A0F9AXL0</accession>
<comment type="caution">
    <text evidence="1">The sequence shown here is derived from an EMBL/GenBank/DDBJ whole genome shotgun (WGS) entry which is preliminary data.</text>
</comment>
<dbReference type="AlphaFoldDB" id="A0A0F9AXL0"/>
<proteinExistence type="predicted"/>
<evidence type="ECO:0000313" key="1">
    <source>
        <dbReference type="EMBL" id="KKL14185.1"/>
    </source>
</evidence>
<gene>
    <name evidence="1" type="ORF">LCGC14_2518250</name>
</gene>
<name>A0A0F9AXL0_9ZZZZ</name>
<organism evidence="1">
    <name type="scientific">marine sediment metagenome</name>
    <dbReference type="NCBI Taxonomy" id="412755"/>
    <lineage>
        <taxon>unclassified sequences</taxon>
        <taxon>metagenomes</taxon>
        <taxon>ecological metagenomes</taxon>
    </lineage>
</organism>
<protein>
    <submittedName>
        <fullName evidence="1">Uncharacterized protein</fullName>
    </submittedName>
</protein>
<dbReference type="EMBL" id="LAZR01040558">
    <property type="protein sequence ID" value="KKL14185.1"/>
    <property type="molecule type" value="Genomic_DNA"/>
</dbReference>
<feature type="non-terminal residue" evidence="1">
    <location>
        <position position="80"/>
    </location>
</feature>
<sequence>MAKKKKKLTKTQLRKLRQRIARKNFGLTKKTRKRARITVKSLLADVRKKMNKEKVEAVIAIVEEKYKELEAAKGVVRKLQ</sequence>